<dbReference type="InterPro" id="IPR004045">
    <property type="entry name" value="Glutathione_S-Trfase_N"/>
</dbReference>
<dbReference type="SUPFAM" id="SSF52833">
    <property type="entry name" value="Thioredoxin-like"/>
    <property type="match status" value="1"/>
</dbReference>
<dbReference type="GO" id="GO:0004364">
    <property type="term" value="F:glutathione transferase activity"/>
    <property type="evidence" value="ECO:0007669"/>
    <property type="project" value="TreeGrafter"/>
</dbReference>
<evidence type="ECO:0000259" key="3">
    <source>
        <dbReference type="PROSITE" id="PS50405"/>
    </source>
</evidence>
<evidence type="ECO:0000313" key="5">
    <source>
        <dbReference type="Proteomes" id="UP000241444"/>
    </source>
</evidence>
<dbReference type="SFLD" id="SFLDS00019">
    <property type="entry name" value="Glutathione_Transferase_(cytos"/>
    <property type="match status" value="1"/>
</dbReference>
<reference evidence="5" key="1">
    <citation type="submission" date="2017-11" db="EMBL/GenBank/DDBJ databases">
        <authorList>
            <person name="Kuznetsova I."/>
            <person name="Sazanova A."/>
            <person name="Chirak E."/>
            <person name="Safronova V."/>
            <person name="Willems A."/>
        </authorList>
    </citation>
    <scope>NUCLEOTIDE SEQUENCE [LARGE SCALE GENOMIC DNA]</scope>
    <source>
        <strain evidence="5">STM 196</strain>
    </source>
</reference>
<dbReference type="CDD" id="cd00570">
    <property type="entry name" value="GST_N_family"/>
    <property type="match status" value="1"/>
</dbReference>
<dbReference type="InterPro" id="IPR036282">
    <property type="entry name" value="Glutathione-S-Trfase_C_sf"/>
</dbReference>
<dbReference type="Proteomes" id="UP000241444">
    <property type="component" value="Unassembled WGS sequence"/>
</dbReference>
<dbReference type="PANTHER" id="PTHR43969:SF9">
    <property type="entry name" value="GLUTATHIONE S TRANSFERASE D10, ISOFORM A-RELATED"/>
    <property type="match status" value="1"/>
</dbReference>
<dbReference type="InterPro" id="IPR010987">
    <property type="entry name" value="Glutathione-S-Trfase_C-like"/>
</dbReference>
<evidence type="ECO:0000313" key="4">
    <source>
        <dbReference type="EMBL" id="PSH66687.1"/>
    </source>
</evidence>
<dbReference type="SFLD" id="SFLDG00358">
    <property type="entry name" value="Main_(cytGST)"/>
    <property type="match status" value="1"/>
</dbReference>
<keyword evidence="4" id="KW-0808">Transferase</keyword>
<dbReference type="EMBL" id="PGGO01000014">
    <property type="protein sequence ID" value="PSH66687.1"/>
    <property type="molecule type" value="Genomic_DNA"/>
</dbReference>
<dbReference type="PROSITE" id="PS50404">
    <property type="entry name" value="GST_NTER"/>
    <property type="match status" value="1"/>
</dbReference>
<dbReference type="Gene3D" id="3.40.30.10">
    <property type="entry name" value="Glutaredoxin"/>
    <property type="match status" value="1"/>
</dbReference>
<comment type="caution">
    <text evidence="4">The sequence shown here is derived from an EMBL/GenBank/DDBJ whole genome shotgun (WGS) entry which is preliminary data.</text>
</comment>
<dbReference type="InterPro" id="IPR040079">
    <property type="entry name" value="Glutathione_S-Trfase"/>
</dbReference>
<dbReference type="InterPro" id="IPR036249">
    <property type="entry name" value="Thioredoxin-like_sf"/>
</dbReference>
<feature type="domain" description="GST C-terminal" evidence="3">
    <location>
        <begin position="88"/>
        <end position="222"/>
    </location>
</feature>
<comment type="subunit">
    <text evidence="1">Homodimer.</text>
</comment>
<dbReference type="Gene3D" id="1.20.1050.10">
    <property type="match status" value="1"/>
</dbReference>
<accession>A0A2P7BJN9</accession>
<protein>
    <submittedName>
        <fullName evidence="4">Glutathione S-transferase</fullName>
    </submittedName>
</protein>
<name>A0A2P7BJN9_9HYPH</name>
<dbReference type="Pfam" id="PF13409">
    <property type="entry name" value="GST_N_2"/>
    <property type="match status" value="1"/>
</dbReference>
<dbReference type="GO" id="GO:0006749">
    <property type="term" value="P:glutathione metabolic process"/>
    <property type="evidence" value="ECO:0007669"/>
    <property type="project" value="TreeGrafter"/>
</dbReference>
<dbReference type="InterPro" id="IPR004046">
    <property type="entry name" value="GST_C"/>
</dbReference>
<sequence>MLTLFHHPMSTGSRYARLILNEYDIEVELIEENSWARRKEFLALNPAGTLPVLLAEGDVPISGSTVIAEYIDETRGALKRSRRLFPEDSLSRAEVRRLIDWFLSKFENEVTRHMARERIFKLHMTPEQGGGAPDSTAIRAARANITQHMKYIDWLTATRNWLAGPTPSYADMAAAASISILDYLGEIKWAEYRAARDWYTRMKSRPSFRPLLADRVRGLPPSSHYGDLDF</sequence>
<keyword evidence="5" id="KW-1185">Reference proteome</keyword>
<dbReference type="PANTHER" id="PTHR43969">
    <property type="entry name" value="GLUTATHIONE S TRANSFERASE D10, ISOFORM A-RELATED"/>
    <property type="match status" value="1"/>
</dbReference>
<proteinExistence type="predicted"/>
<dbReference type="RefSeq" id="WP_106712469.1">
    <property type="nucleotide sequence ID" value="NZ_PGGO01000014.1"/>
</dbReference>
<evidence type="ECO:0000256" key="1">
    <source>
        <dbReference type="ARBA" id="ARBA00011738"/>
    </source>
</evidence>
<dbReference type="SUPFAM" id="SSF47616">
    <property type="entry name" value="GST C-terminal domain-like"/>
    <property type="match status" value="1"/>
</dbReference>
<organism evidence="4 5">
    <name type="scientific">Phyllobacterium brassicacearum</name>
    <dbReference type="NCBI Taxonomy" id="314235"/>
    <lineage>
        <taxon>Bacteria</taxon>
        <taxon>Pseudomonadati</taxon>
        <taxon>Pseudomonadota</taxon>
        <taxon>Alphaproteobacteria</taxon>
        <taxon>Hyphomicrobiales</taxon>
        <taxon>Phyllobacteriaceae</taxon>
        <taxon>Phyllobacterium</taxon>
    </lineage>
</organism>
<dbReference type="AlphaFoldDB" id="A0A2P7BJN9"/>
<dbReference type="CDD" id="cd00299">
    <property type="entry name" value="GST_C_family"/>
    <property type="match status" value="1"/>
</dbReference>
<dbReference type="Pfam" id="PF00043">
    <property type="entry name" value="GST_C"/>
    <property type="match status" value="1"/>
</dbReference>
<dbReference type="PROSITE" id="PS50405">
    <property type="entry name" value="GST_CTER"/>
    <property type="match status" value="1"/>
</dbReference>
<gene>
    <name evidence="4" type="ORF">CU102_17905</name>
</gene>
<dbReference type="OrthoDB" id="9794721at2"/>
<evidence type="ECO:0000259" key="2">
    <source>
        <dbReference type="PROSITE" id="PS50404"/>
    </source>
</evidence>
<feature type="domain" description="GST N-terminal" evidence="2">
    <location>
        <begin position="1"/>
        <end position="79"/>
    </location>
</feature>